<sequence>MSDDPARKRLGADERREEIIRVTLALAAKQGVDDVTTQDMAQAMGVTQGAVFRHFPSKDAIWLAVMQWVRDRLMPVLGRAAAQGRDPLDALQRMFFAHIDFISRYPAIPSVLMSKHLHGRSTALRRLVTEIMLGYEAKIAGLLTDAQAQGLARADLDAHAAATLYIGMIQGLVLQTSILRGQRTLAVEAARTFPVFLQAVRPPSTQGATP</sequence>
<comment type="caution">
    <text evidence="7">The sequence shown here is derived from an EMBL/GenBank/DDBJ whole genome shotgun (WGS) entry which is preliminary data.</text>
</comment>
<name>A0A119CVS9_THIDE</name>
<dbReference type="PROSITE" id="PS50977">
    <property type="entry name" value="HTH_TETR_2"/>
    <property type="match status" value="1"/>
</dbReference>
<dbReference type="SUPFAM" id="SSF46689">
    <property type="entry name" value="Homeodomain-like"/>
    <property type="match status" value="1"/>
</dbReference>
<dbReference type="PATRIC" id="fig|36861.3.peg.1792"/>
<evidence type="ECO:0000256" key="1">
    <source>
        <dbReference type="ARBA" id="ARBA00022491"/>
    </source>
</evidence>
<dbReference type="PROSITE" id="PS01081">
    <property type="entry name" value="HTH_TETR_1"/>
    <property type="match status" value="1"/>
</dbReference>
<dbReference type="Pfam" id="PF00440">
    <property type="entry name" value="TetR_N"/>
    <property type="match status" value="1"/>
</dbReference>
<dbReference type="AlphaFoldDB" id="A0A119CVS9"/>
<dbReference type="PRINTS" id="PR00455">
    <property type="entry name" value="HTHTETR"/>
</dbReference>
<evidence type="ECO:0000259" key="6">
    <source>
        <dbReference type="PROSITE" id="PS50977"/>
    </source>
</evidence>
<protein>
    <submittedName>
        <fullName evidence="7">TetR family transcriptional regulator</fullName>
    </submittedName>
</protein>
<dbReference type="GO" id="GO:0000976">
    <property type="term" value="F:transcription cis-regulatory region binding"/>
    <property type="evidence" value="ECO:0007669"/>
    <property type="project" value="TreeGrafter"/>
</dbReference>
<dbReference type="Gene3D" id="1.10.357.10">
    <property type="entry name" value="Tetracycline Repressor, domain 2"/>
    <property type="match status" value="1"/>
</dbReference>
<reference evidence="7 8" key="1">
    <citation type="journal article" date="2015" name="Appl. Environ. Microbiol.">
        <title>Aerobic and Anaerobic Thiosulfate Oxidation by a Cold-Adapted, Subglacial Chemoautotroph.</title>
        <authorList>
            <person name="Harrold Z.R."/>
            <person name="Skidmore M.L."/>
            <person name="Hamilton T.L."/>
            <person name="Desch L."/>
            <person name="Amada K."/>
            <person name="van Gelder W."/>
            <person name="Glover K."/>
            <person name="Roden E.E."/>
            <person name="Boyd E.S."/>
        </authorList>
    </citation>
    <scope>NUCLEOTIDE SEQUENCE [LARGE SCALE GENOMIC DNA]</scope>
    <source>
        <strain evidence="7 8">RG</strain>
    </source>
</reference>
<feature type="domain" description="HTH tetR-type" evidence="6">
    <location>
        <begin position="13"/>
        <end position="73"/>
    </location>
</feature>
<dbReference type="InterPro" id="IPR036271">
    <property type="entry name" value="Tet_transcr_reg_TetR-rel_C_sf"/>
</dbReference>
<dbReference type="RefSeq" id="WP_059756064.1">
    <property type="nucleotide sequence ID" value="NZ_LDUG01000025.1"/>
</dbReference>
<dbReference type="InterPro" id="IPR001647">
    <property type="entry name" value="HTH_TetR"/>
</dbReference>
<dbReference type="OrthoDB" id="5293556at2"/>
<keyword evidence="1" id="KW-0678">Repressor</keyword>
<keyword evidence="4" id="KW-0804">Transcription</keyword>
<dbReference type="GO" id="GO:0003700">
    <property type="term" value="F:DNA-binding transcription factor activity"/>
    <property type="evidence" value="ECO:0007669"/>
    <property type="project" value="TreeGrafter"/>
</dbReference>
<accession>A0A119CVS9</accession>
<dbReference type="STRING" id="1123392.GCA_000376425_00600"/>
<evidence type="ECO:0000313" key="8">
    <source>
        <dbReference type="Proteomes" id="UP000064243"/>
    </source>
</evidence>
<dbReference type="InterPro" id="IPR009057">
    <property type="entry name" value="Homeodomain-like_sf"/>
</dbReference>
<dbReference type="SUPFAM" id="SSF48498">
    <property type="entry name" value="Tetracyclin repressor-like, C-terminal domain"/>
    <property type="match status" value="1"/>
</dbReference>
<dbReference type="PANTHER" id="PTHR30055:SF234">
    <property type="entry name" value="HTH-TYPE TRANSCRIPTIONAL REGULATOR BETI"/>
    <property type="match status" value="1"/>
</dbReference>
<dbReference type="EMBL" id="LDUG01000025">
    <property type="protein sequence ID" value="KVW95599.1"/>
    <property type="molecule type" value="Genomic_DNA"/>
</dbReference>
<keyword evidence="2" id="KW-0805">Transcription regulation</keyword>
<evidence type="ECO:0000256" key="4">
    <source>
        <dbReference type="ARBA" id="ARBA00023163"/>
    </source>
</evidence>
<evidence type="ECO:0000256" key="5">
    <source>
        <dbReference type="PROSITE-ProRule" id="PRU00335"/>
    </source>
</evidence>
<keyword evidence="3 5" id="KW-0238">DNA-binding</keyword>
<dbReference type="InterPro" id="IPR023772">
    <property type="entry name" value="DNA-bd_HTH_TetR-type_CS"/>
</dbReference>
<gene>
    <name evidence="7" type="ORF">ABW22_10630</name>
</gene>
<dbReference type="Pfam" id="PF16925">
    <property type="entry name" value="TetR_C_13"/>
    <property type="match status" value="1"/>
</dbReference>
<evidence type="ECO:0000256" key="3">
    <source>
        <dbReference type="ARBA" id="ARBA00023125"/>
    </source>
</evidence>
<feature type="DNA-binding region" description="H-T-H motif" evidence="5">
    <location>
        <begin position="36"/>
        <end position="55"/>
    </location>
</feature>
<proteinExistence type="predicted"/>
<dbReference type="InterPro" id="IPR050109">
    <property type="entry name" value="HTH-type_TetR-like_transc_reg"/>
</dbReference>
<evidence type="ECO:0000256" key="2">
    <source>
        <dbReference type="ARBA" id="ARBA00023015"/>
    </source>
</evidence>
<dbReference type="InterPro" id="IPR011075">
    <property type="entry name" value="TetR_C"/>
</dbReference>
<organism evidence="7 8">
    <name type="scientific">Thiobacillus denitrificans</name>
    <dbReference type="NCBI Taxonomy" id="36861"/>
    <lineage>
        <taxon>Bacteria</taxon>
        <taxon>Pseudomonadati</taxon>
        <taxon>Pseudomonadota</taxon>
        <taxon>Betaproteobacteria</taxon>
        <taxon>Nitrosomonadales</taxon>
        <taxon>Thiobacillaceae</taxon>
        <taxon>Thiobacillus</taxon>
    </lineage>
</organism>
<dbReference type="Proteomes" id="UP000064243">
    <property type="component" value="Unassembled WGS sequence"/>
</dbReference>
<evidence type="ECO:0000313" key="7">
    <source>
        <dbReference type="EMBL" id="KVW95599.1"/>
    </source>
</evidence>
<keyword evidence="8" id="KW-1185">Reference proteome</keyword>
<dbReference type="PANTHER" id="PTHR30055">
    <property type="entry name" value="HTH-TYPE TRANSCRIPTIONAL REGULATOR RUTR"/>
    <property type="match status" value="1"/>
</dbReference>